<protein>
    <recommendedName>
        <fullName evidence="2 6">Orotate phosphoribosyltransferase</fullName>
        <shortName evidence="6">OPRT</shortName>
        <shortName evidence="6">OPRTase</shortName>
        <ecNumber evidence="2 6">2.4.2.10</ecNumber>
    </recommendedName>
</protein>
<dbReference type="GO" id="GO:0044205">
    <property type="term" value="P:'de novo' UMP biosynthetic process"/>
    <property type="evidence" value="ECO:0007669"/>
    <property type="project" value="UniProtKB-UniRule"/>
</dbReference>
<comment type="cofactor">
    <cofactor evidence="6">
        <name>Mg(2+)</name>
        <dbReference type="ChEBI" id="CHEBI:18420"/>
    </cofactor>
</comment>
<evidence type="ECO:0000256" key="4">
    <source>
        <dbReference type="ARBA" id="ARBA00022679"/>
    </source>
</evidence>
<dbReference type="Pfam" id="PF00156">
    <property type="entry name" value="Pribosyltran"/>
    <property type="match status" value="1"/>
</dbReference>
<feature type="binding site" evidence="6">
    <location>
        <position position="124"/>
    </location>
    <ligand>
        <name>orotate</name>
        <dbReference type="ChEBI" id="CHEBI:30839"/>
    </ligand>
</feature>
<dbReference type="Gene3D" id="3.40.50.2020">
    <property type="match status" value="1"/>
</dbReference>
<keyword evidence="3 6" id="KW-0328">Glycosyltransferase</keyword>
<feature type="domain" description="Phosphoribosyltransferase" evidence="7">
    <location>
        <begin position="44"/>
        <end position="154"/>
    </location>
</feature>
<dbReference type="EC" id="2.4.2.10" evidence="2 6"/>
<gene>
    <name evidence="6 8" type="primary">pyrE</name>
    <name evidence="8" type="ORF">COB13_15375</name>
</gene>
<comment type="similarity">
    <text evidence="6">Belongs to the purine/pyrimidine phosphoribosyltransferase family. PyrE subfamily.</text>
</comment>
<dbReference type="InterPro" id="IPR004467">
    <property type="entry name" value="Or_phspho_trans_dom"/>
</dbReference>
<evidence type="ECO:0000259" key="7">
    <source>
        <dbReference type="Pfam" id="PF00156"/>
    </source>
</evidence>
<feature type="binding site" description="in other chain" evidence="6">
    <location>
        <begin position="120"/>
        <end position="128"/>
    </location>
    <ligand>
        <name>5-phospho-alpha-D-ribose 1-diphosphate</name>
        <dbReference type="ChEBI" id="CHEBI:58017"/>
        <note>ligand shared between dimeric partners</note>
    </ligand>
</feature>
<evidence type="ECO:0000256" key="2">
    <source>
        <dbReference type="ARBA" id="ARBA00011971"/>
    </source>
</evidence>
<dbReference type="UniPathway" id="UPA00070">
    <property type="reaction ID" value="UER00119"/>
</dbReference>
<dbReference type="InterPro" id="IPR023031">
    <property type="entry name" value="OPRT"/>
</dbReference>
<reference key="1">
    <citation type="submission" date="2017-08" db="EMBL/GenBank/DDBJ databases">
        <title>A dynamic microbial community with high functional redundancy inhabits the cold, oxic subseafloor aquifer.</title>
        <authorList>
            <person name="Tully B.J."/>
            <person name="Wheat C.G."/>
            <person name="Glazer B.T."/>
            <person name="Huber J.A."/>
        </authorList>
    </citation>
    <scope>NUCLEOTIDE SEQUENCE [LARGE SCALE GENOMIC DNA]</scope>
</reference>
<feature type="binding site" description="in other chain" evidence="6">
    <location>
        <position position="26"/>
    </location>
    <ligand>
        <name>5-phospho-alpha-D-ribose 1-diphosphate</name>
        <dbReference type="ChEBI" id="CHEBI:58017"/>
        <note>ligand shared between dimeric partners</note>
    </ligand>
</feature>
<dbReference type="GO" id="GO:0019856">
    <property type="term" value="P:pyrimidine nucleobase biosynthetic process"/>
    <property type="evidence" value="ECO:0007669"/>
    <property type="project" value="TreeGrafter"/>
</dbReference>
<accession>A0A2A4YTF8</accession>
<proteinExistence type="inferred from homology"/>
<comment type="pathway">
    <text evidence="1 6">Pyrimidine metabolism; UMP biosynthesis via de novo pathway; UMP from orotate: step 1/2.</text>
</comment>
<dbReference type="EMBL" id="NVUS01000028">
    <property type="protein sequence ID" value="PCI97597.1"/>
    <property type="molecule type" value="Genomic_DNA"/>
</dbReference>
<reference evidence="8" key="2">
    <citation type="journal article" date="2018" name="ISME J.">
        <title>A dynamic microbial community with high functional redundancy inhabits the cold, oxic subseafloor aquifer.</title>
        <authorList>
            <person name="Tully B.J."/>
            <person name="Wheat C.G."/>
            <person name="Glazer B.T."/>
            <person name="Huber J.A."/>
        </authorList>
    </citation>
    <scope>NUCLEOTIDE SEQUENCE</scope>
    <source>
        <strain evidence="8">NORP83</strain>
    </source>
</reference>
<comment type="subunit">
    <text evidence="6">Homodimer.</text>
</comment>
<evidence type="ECO:0000256" key="1">
    <source>
        <dbReference type="ARBA" id="ARBA00004889"/>
    </source>
</evidence>
<dbReference type="HAMAP" id="MF_01208">
    <property type="entry name" value="PyrE"/>
    <property type="match status" value="1"/>
</dbReference>
<comment type="catalytic activity">
    <reaction evidence="6">
        <text>orotidine 5'-phosphate + diphosphate = orotate + 5-phospho-alpha-D-ribose 1-diphosphate</text>
        <dbReference type="Rhea" id="RHEA:10380"/>
        <dbReference type="ChEBI" id="CHEBI:30839"/>
        <dbReference type="ChEBI" id="CHEBI:33019"/>
        <dbReference type="ChEBI" id="CHEBI:57538"/>
        <dbReference type="ChEBI" id="CHEBI:58017"/>
        <dbReference type="EC" id="2.4.2.10"/>
    </reaction>
</comment>
<sequence length="177" mass="19626">MSAIDKQKLAKECGETCWLQGEFKLRSGQISTDYFDKYRFESLPHLLVPIATLMAEKIEAIDEDFYALAGLELGGVPIATAIGIQNGMPSLFVRKKAKQYGTCQFAEGLDFKGKRLIIIEDVVTTGGQIIESTRMLREAGAIVEHVICVLLRDKAGIDKLAAEGLTLDYVFSREDFE</sequence>
<comment type="function">
    <text evidence="6">Catalyzes the transfer of a ribosyl phosphate group from 5-phosphoribose 1-diphosphate to orotate, leading to the formation of orotidine monophosphate (OMP).</text>
</comment>
<dbReference type="GO" id="GO:0000287">
    <property type="term" value="F:magnesium ion binding"/>
    <property type="evidence" value="ECO:0007669"/>
    <property type="project" value="UniProtKB-UniRule"/>
</dbReference>
<keyword evidence="6" id="KW-0460">Magnesium</keyword>
<keyword evidence="4 6" id="KW-0808">Transferase</keyword>
<dbReference type="AlphaFoldDB" id="A0A2A4YTF8"/>
<evidence type="ECO:0000256" key="3">
    <source>
        <dbReference type="ARBA" id="ARBA00022676"/>
    </source>
</evidence>
<evidence type="ECO:0000313" key="8">
    <source>
        <dbReference type="EMBL" id="PCI97597.1"/>
    </source>
</evidence>
<dbReference type="NCBIfam" id="TIGR00336">
    <property type="entry name" value="pyrE"/>
    <property type="match status" value="1"/>
</dbReference>
<feature type="binding site" evidence="6">
    <location>
        <position position="152"/>
    </location>
    <ligand>
        <name>orotate</name>
        <dbReference type="ChEBI" id="CHEBI:30839"/>
    </ligand>
</feature>
<dbReference type="CDD" id="cd06223">
    <property type="entry name" value="PRTases_typeI"/>
    <property type="match status" value="1"/>
</dbReference>
<organism evidence="8">
    <name type="scientific">OCS116 cluster bacterium</name>
    <dbReference type="NCBI Taxonomy" id="2030921"/>
    <lineage>
        <taxon>Bacteria</taxon>
        <taxon>Pseudomonadati</taxon>
        <taxon>Pseudomonadota</taxon>
        <taxon>Alphaproteobacteria</taxon>
        <taxon>OCS116 cluster</taxon>
    </lineage>
</organism>
<evidence type="ECO:0000256" key="6">
    <source>
        <dbReference type="HAMAP-Rule" id="MF_01208"/>
    </source>
</evidence>
<dbReference type="PANTHER" id="PTHR19278">
    <property type="entry name" value="OROTATE PHOSPHORIBOSYLTRANSFERASE"/>
    <property type="match status" value="1"/>
</dbReference>
<comment type="caution">
    <text evidence="8">The sequence shown here is derived from an EMBL/GenBank/DDBJ whole genome shotgun (WGS) entry which is preliminary data.</text>
</comment>
<feature type="binding site" description="in other chain" evidence="6">
    <location>
        <position position="95"/>
    </location>
    <ligand>
        <name>5-phospho-alpha-D-ribose 1-diphosphate</name>
        <dbReference type="ChEBI" id="CHEBI:58017"/>
        <note>ligand shared between dimeric partners</note>
    </ligand>
</feature>
<dbReference type="SUPFAM" id="SSF53271">
    <property type="entry name" value="PRTase-like"/>
    <property type="match status" value="1"/>
</dbReference>
<evidence type="ECO:0000256" key="5">
    <source>
        <dbReference type="ARBA" id="ARBA00022975"/>
    </source>
</evidence>
<feature type="binding site" evidence="6">
    <location>
        <position position="98"/>
    </location>
    <ligand>
        <name>5-phospho-alpha-D-ribose 1-diphosphate</name>
        <dbReference type="ChEBI" id="CHEBI:58017"/>
        <note>ligand shared between dimeric partners</note>
    </ligand>
</feature>
<dbReference type="GO" id="GO:0004588">
    <property type="term" value="F:orotate phosphoribosyltransferase activity"/>
    <property type="evidence" value="ECO:0007669"/>
    <property type="project" value="UniProtKB-UniRule"/>
</dbReference>
<name>A0A2A4YTF8_9PROT</name>
<dbReference type="PANTHER" id="PTHR19278:SF9">
    <property type="entry name" value="URIDINE 5'-MONOPHOSPHATE SYNTHASE"/>
    <property type="match status" value="1"/>
</dbReference>
<dbReference type="InterPro" id="IPR029057">
    <property type="entry name" value="PRTase-like"/>
</dbReference>
<keyword evidence="5 6" id="KW-0665">Pyrimidine biosynthesis</keyword>
<dbReference type="InterPro" id="IPR000836">
    <property type="entry name" value="PRTase_dom"/>
</dbReference>
<comment type="caution">
    <text evidence="6">Lacks conserved residue(s) required for the propagation of feature annotation.</text>
</comment>
<feature type="binding site" evidence="6">
    <location>
        <position position="94"/>
    </location>
    <ligand>
        <name>5-phospho-alpha-D-ribose 1-diphosphate</name>
        <dbReference type="ChEBI" id="CHEBI:58017"/>
        <note>ligand shared between dimeric partners</note>
    </ligand>
</feature>